<evidence type="ECO:0000256" key="1">
    <source>
        <dbReference type="SAM" id="Coils"/>
    </source>
</evidence>
<dbReference type="EMBL" id="KN612252">
    <property type="protein sequence ID" value="KHJ75939.1"/>
    <property type="molecule type" value="Genomic_DNA"/>
</dbReference>
<name>A0A0B1RTE4_OESDE</name>
<protein>
    <submittedName>
        <fullName evidence="2">Uncharacterized protein</fullName>
    </submittedName>
</protein>
<dbReference type="AlphaFoldDB" id="A0A0B1RTE4"/>
<proteinExistence type="predicted"/>
<evidence type="ECO:0000313" key="3">
    <source>
        <dbReference type="Proteomes" id="UP000053660"/>
    </source>
</evidence>
<gene>
    <name evidence="2" type="ORF">OESDEN_24442</name>
</gene>
<sequence length="394" mass="44325">MPEKLKSYFVDPEGVYAKSLNSIYDEYWRNGKFGKYGVLTRISSAFSNVWLFIYTLAKTAYDLLNNIVNDIISFVVDFFKWPFNWGYSKLPLVPSFTIPGLEKSEWSYTVSPTHLTKYLPSTPNVGSLKDMLPCFLHKVVLLQMSYLKDSALGLVYNAEKCFYDFFTSLKTGGMLITNGLQRMVLALFDVIAYPFEKLSDGVPALSSWKTSAMAAGNTAEEYLYSGLTTLTNVGRTIANNIVDWLRLVWQGVSVLFLLITSPFQRHHVTVIDQKPDEVKIETIAPSVPVTPIAPATNIVYVPSPVSSIDEKKLIEKITAIVRAKMDQDLKSKLETELTSLKASYEEKISSLKAEKTRADVDYTHLESLIRAAIYEYDSDKTGMFDFALESAGEI</sequence>
<evidence type="ECO:0000313" key="2">
    <source>
        <dbReference type="EMBL" id="KHJ75939.1"/>
    </source>
</evidence>
<dbReference type="OrthoDB" id="342281at2759"/>
<keyword evidence="1" id="KW-0175">Coiled coil</keyword>
<organism evidence="2 3">
    <name type="scientific">Oesophagostomum dentatum</name>
    <name type="common">Nodular worm</name>
    <dbReference type="NCBI Taxonomy" id="61180"/>
    <lineage>
        <taxon>Eukaryota</taxon>
        <taxon>Metazoa</taxon>
        <taxon>Ecdysozoa</taxon>
        <taxon>Nematoda</taxon>
        <taxon>Chromadorea</taxon>
        <taxon>Rhabditida</taxon>
        <taxon>Rhabditina</taxon>
        <taxon>Rhabditomorpha</taxon>
        <taxon>Strongyloidea</taxon>
        <taxon>Strongylidae</taxon>
        <taxon>Oesophagostomum</taxon>
    </lineage>
</organism>
<feature type="coiled-coil region" evidence="1">
    <location>
        <begin position="334"/>
        <end position="361"/>
    </location>
</feature>
<reference evidence="2 3" key="1">
    <citation type="submission" date="2014-03" db="EMBL/GenBank/DDBJ databases">
        <title>Draft genome of the hookworm Oesophagostomum dentatum.</title>
        <authorList>
            <person name="Mitreva M."/>
        </authorList>
    </citation>
    <scope>NUCLEOTIDE SEQUENCE [LARGE SCALE GENOMIC DNA]</scope>
    <source>
        <strain evidence="2 3">OD-Hann</strain>
    </source>
</reference>
<dbReference type="Proteomes" id="UP000053660">
    <property type="component" value="Unassembled WGS sequence"/>
</dbReference>
<keyword evidence="3" id="KW-1185">Reference proteome</keyword>
<accession>A0A0B1RTE4</accession>